<evidence type="ECO:0000313" key="8">
    <source>
        <dbReference type="EMBL" id="KAG2186077.1"/>
    </source>
</evidence>
<dbReference type="OrthoDB" id="3364966at2759"/>
<evidence type="ECO:0000256" key="2">
    <source>
        <dbReference type="ARBA" id="ARBA00022692"/>
    </source>
</evidence>
<feature type="transmembrane region" description="Helical" evidence="6">
    <location>
        <begin position="170"/>
        <end position="201"/>
    </location>
</feature>
<feature type="transmembrane region" description="Helical" evidence="6">
    <location>
        <begin position="291"/>
        <end position="309"/>
    </location>
</feature>
<dbReference type="EMBL" id="JAEPQZ010000001">
    <property type="protein sequence ID" value="KAG2186077.1"/>
    <property type="molecule type" value="Genomic_DNA"/>
</dbReference>
<dbReference type="Proteomes" id="UP000654370">
    <property type="component" value="Unassembled WGS sequence"/>
</dbReference>
<evidence type="ECO:0000313" key="9">
    <source>
        <dbReference type="Proteomes" id="UP000654370"/>
    </source>
</evidence>
<feature type="transmembrane region" description="Helical" evidence="6">
    <location>
        <begin position="78"/>
        <end position="96"/>
    </location>
</feature>
<comment type="similarity">
    <text evidence="5">Belongs to the TMEM41 family.</text>
</comment>
<sequence length="315" mass="35288">MKNHTTQIISTEDVEESSVREPLFSNNSNVQSYSAVETTEHGAIITGAANAENVDNEAVKVIERRTWTWRSQSYKQSLASLILLLVLFTALQYVILKTNLPAVDDEDKDAWKLPKNLEDLRNLNAVLSIYIKEHYWNVLFAYISTYIYLQSFSIPGSMWLSILGGTLFDFWLTLFIVCLCSAIGATVAYLISASLGSVVVIRNFGDRIAKWNEQLVQHRKHMFNYMIVLRVIPFPPNWVANLGAPHLDVPIGAFFWGTFIGVAGPSFIHVQAGAAIDRLSSSDELQIFTPLNVLCLVAVAIVALLPVAVRRHYKL</sequence>
<evidence type="ECO:0000256" key="3">
    <source>
        <dbReference type="ARBA" id="ARBA00022989"/>
    </source>
</evidence>
<dbReference type="InterPro" id="IPR032816">
    <property type="entry name" value="VTT_dom"/>
</dbReference>
<dbReference type="AlphaFoldDB" id="A0A8H7Q512"/>
<dbReference type="Pfam" id="PF09335">
    <property type="entry name" value="VTT_dom"/>
    <property type="match status" value="1"/>
</dbReference>
<gene>
    <name evidence="8" type="ORF">INT43_002515</name>
</gene>
<feature type="transmembrane region" description="Helical" evidence="6">
    <location>
        <begin position="222"/>
        <end position="239"/>
    </location>
</feature>
<accession>A0A8H7Q512</accession>
<comment type="caution">
    <text evidence="8">The sequence shown here is derived from an EMBL/GenBank/DDBJ whole genome shotgun (WGS) entry which is preliminary data.</text>
</comment>
<keyword evidence="2 6" id="KW-0812">Transmembrane</keyword>
<dbReference type="GO" id="GO:0005789">
    <property type="term" value="C:endoplasmic reticulum membrane"/>
    <property type="evidence" value="ECO:0007669"/>
    <property type="project" value="TreeGrafter"/>
</dbReference>
<evidence type="ECO:0000256" key="5">
    <source>
        <dbReference type="ARBA" id="ARBA00025797"/>
    </source>
</evidence>
<dbReference type="GO" id="GO:0000045">
    <property type="term" value="P:autophagosome assembly"/>
    <property type="evidence" value="ECO:0007669"/>
    <property type="project" value="TreeGrafter"/>
</dbReference>
<reference evidence="8" key="1">
    <citation type="submission" date="2020-12" db="EMBL/GenBank/DDBJ databases">
        <title>Metabolic potential, ecology and presence of endohyphal bacteria is reflected in genomic diversity of Mucoromycotina.</title>
        <authorList>
            <person name="Muszewska A."/>
            <person name="Okrasinska A."/>
            <person name="Steczkiewicz K."/>
            <person name="Drgas O."/>
            <person name="Orlowska M."/>
            <person name="Perlinska-Lenart U."/>
            <person name="Aleksandrzak-Piekarczyk T."/>
            <person name="Szatraj K."/>
            <person name="Zielenkiewicz U."/>
            <person name="Pilsyk S."/>
            <person name="Malc E."/>
            <person name="Mieczkowski P."/>
            <person name="Kruszewska J.S."/>
            <person name="Biernat P."/>
            <person name="Pawlowska J."/>
        </authorList>
    </citation>
    <scope>NUCLEOTIDE SEQUENCE</scope>
    <source>
        <strain evidence="8">WA0000067209</strain>
    </source>
</reference>
<feature type="transmembrane region" description="Helical" evidence="6">
    <location>
        <begin position="251"/>
        <end position="270"/>
    </location>
</feature>
<evidence type="ECO:0000256" key="6">
    <source>
        <dbReference type="SAM" id="Phobius"/>
    </source>
</evidence>
<protein>
    <recommendedName>
        <fullName evidence="7">VTT domain-containing protein</fullName>
    </recommendedName>
</protein>
<name>A0A8H7Q512_MORIS</name>
<proteinExistence type="inferred from homology"/>
<evidence type="ECO:0000259" key="7">
    <source>
        <dbReference type="Pfam" id="PF09335"/>
    </source>
</evidence>
<dbReference type="PANTHER" id="PTHR43220">
    <property type="match status" value="1"/>
</dbReference>
<feature type="domain" description="VTT" evidence="7">
    <location>
        <begin position="154"/>
        <end position="274"/>
    </location>
</feature>
<dbReference type="PANTHER" id="PTHR43220:SF18">
    <property type="entry name" value="TRANSMEMBRANE PROTEIN 41B"/>
    <property type="match status" value="1"/>
</dbReference>
<dbReference type="InterPro" id="IPR045014">
    <property type="entry name" value="TM41A/B"/>
</dbReference>
<keyword evidence="4 6" id="KW-0472">Membrane</keyword>
<comment type="subcellular location">
    <subcellularLocation>
        <location evidence="1">Membrane</location>
        <topology evidence="1">Multi-pass membrane protein</topology>
    </subcellularLocation>
</comment>
<keyword evidence="3 6" id="KW-1133">Transmembrane helix</keyword>
<evidence type="ECO:0000256" key="1">
    <source>
        <dbReference type="ARBA" id="ARBA00004141"/>
    </source>
</evidence>
<evidence type="ECO:0000256" key="4">
    <source>
        <dbReference type="ARBA" id="ARBA00023136"/>
    </source>
</evidence>
<organism evidence="8 9">
    <name type="scientific">Mortierella isabellina</name>
    <name type="common">Filamentous fungus</name>
    <name type="synonym">Umbelopsis isabellina</name>
    <dbReference type="NCBI Taxonomy" id="91625"/>
    <lineage>
        <taxon>Eukaryota</taxon>
        <taxon>Fungi</taxon>
        <taxon>Fungi incertae sedis</taxon>
        <taxon>Mucoromycota</taxon>
        <taxon>Mucoromycotina</taxon>
        <taxon>Umbelopsidomycetes</taxon>
        <taxon>Umbelopsidales</taxon>
        <taxon>Umbelopsidaceae</taxon>
        <taxon>Umbelopsis</taxon>
    </lineage>
</organism>
<keyword evidence="9" id="KW-1185">Reference proteome</keyword>